<dbReference type="Pfam" id="PF17765">
    <property type="entry name" value="MLTR_LBD"/>
    <property type="match status" value="1"/>
</dbReference>
<dbReference type="PANTHER" id="PTHR35010">
    <property type="entry name" value="BLL4672 PROTEIN-RELATED"/>
    <property type="match status" value="1"/>
</dbReference>
<dbReference type="Gene3D" id="3.30.450.180">
    <property type="match status" value="1"/>
</dbReference>
<dbReference type="Proteomes" id="UP000245712">
    <property type="component" value="Unassembled WGS sequence"/>
</dbReference>
<name>A0ABX5KE44_9BURK</name>
<dbReference type="InterPro" id="IPR001387">
    <property type="entry name" value="Cro/C1-type_HTH"/>
</dbReference>
<organism evidence="2 3">
    <name type="scientific">Paraburkholderia unamae</name>
    <dbReference type="NCBI Taxonomy" id="219649"/>
    <lineage>
        <taxon>Bacteria</taxon>
        <taxon>Pseudomonadati</taxon>
        <taxon>Pseudomonadota</taxon>
        <taxon>Betaproteobacteria</taxon>
        <taxon>Burkholderiales</taxon>
        <taxon>Burkholderiaceae</taxon>
        <taxon>Paraburkholderia</taxon>
    </lineage>
</organism>
<reference evidence="2 3" key="1">
    <citation type="submission" date="2018-05" db="EMBL/GenBank/DDBJ databases">
        <title>Genomic Encyclopedia of Type Strains, Phase IV (KMG-V): Genome sequencing to study the core and pangenomes of soil and plant-associated prokaryotes.</title>
        <authorList>
            <person name="Whitman W."/>
        </authorList>
    </citation>
    <scope>NUCLEOTIDE SEQUENCE [LARGE SCALE GENOMIC DNA]</scope>
    <source>
        <strain evidence="2 3">SCZa-39</strain>
    </source>
</reference>
<dbReference type="RefSeq" id="WP_112173690.1">
    <property type="nucleotide sequence ID" value="NZ_QEOB01000017.1"/>
</dbReference>
<dbReference type="EMBL" id="QEOB01000017">
    <property type="protein sequence ID" value="PVX75625.1"/>
    <property type="molecule type" value="Genomic_DNA"/>
</dbReference>
<protein>
    <submittedName>
        <fullName evidence="2">Helix-turn-helix protein</fullName>
    </submittedName>
</protein>
<dbReference type="Pfam" id="PF13560">
    <property type="entry name" value="HTH_31"/>
    <property type="match status" value="1"/>
</dbReference>
<dbReference type="PANTHER" id="PTHR35010:SF2">
    <property type="entry name" value="BLL4672 PROTEIN"/>
    <property type="match status" value="1"/>
</dbReference>
<accession>A0ABX5KE44</accession>
<dbReference type="InterPro" id="IPR041413">
    <property type="entry name" value="MLTR_LBD"/>
</dbReference>
<evidence type="ECO:0000313" key="2">
    <source>
        <dbReference type="EMBL" id="PVX75625.1"/>
    </source>
</evidence>
<feature type="domain" description="HTH cro/C1-type" evidence="1">
    <location>
        <begin position="18"/>
        <end position="88"/>
    </location>
</feature>
<dbReference type="CDD" id="cd00093">
    <property type="entry name" value="HTH_XRE"/>
    <property type="match status" value="1"/>
</dbReference>
<gene>
    <name evidence="2" type="ORF">C7402_11737</name>
</gene>
<keyword evidence="3" id="KW-1185">Reference proteome</keyword>
<dbReference type="SMART" id="SM00530">
    <property type="entry name" value="HTH_XRE"/>
    <property type="match status" value="1"/>
</dbReference>
<sequence length="286" mass="31563">MTNRLSIPIHSASSLGDFLRRCRTRLDPASFGFSGRRRTPGLRREEVAQRANISPTWYTWLEQGRGGAPSAEVLERICSALMLTDPEREHLFMLGLGRPPEVRYRPVDGVNPRLQRLLDSLSFSPAIVKTATWDVVAWNRAAAVVLTDYGKLPAGQRNILRFLFCNPDVRAKQHDWDSVARFVVGAFRADVARAGGVSAVGELVDELCSVSPEFDALWRDNEVHTHGEAAAVKRLHHPTLGLVELEQSAFSVDGRPDLHMIVYNPTDAGQAAHIRALIEEAAGAVA</sequence>
<comment type="caution">
    <text evidence="2">The sequence shown here is derived from an EMBL/GenBank/DDBJ whole genome shotgun (WGS) entry which is preliminary data.</text>
</comment>
<evidence type="ECO:0000259" key="1">
    <source>
        <dbReference type="SMART" id="SM00530"/>
    </source>
</evidence>
<dbReference type="SUPFAM" id="SSF47413">
    <property type="entry name" value="lambda repressor-like DNA-binding domains"/>
    <property type="match status" value="1"/>
</dbReference>
<proteinExistence type="predicted"/>
<dbReference type="InterPro" id="IPR010982">
    <property type="entry name" value="Lambda_DNA-bd_dom_sf"/>
</dbReference>
<dbReference type="Gene3D" id="1.10.260.40">
    <property type="entry name" value="lambda repressor-like DNA-binding domains"/>
    <property type="match status" value="1"/>
</dbReference>
<evidence type="ECO:0000313" key="3">
    <source>
        <dbReference type="Proteomes" id="UP000245712"/>
    </source>
</evidence>